<sequence>MRKLVEEQLKPYVEGLKQSQAITKKLEEGYTPKDITGVYNGGSYLATNNDSGSLLTVKLGGDVPLIAKPGAMVAMDPSMNLRGQLSFSWMKLLTRSGFGKSKITGNGEVMLAPSSLGSIGVIRVNTVEPNPVKGRDPPFTSEWKVGRDAFLAATHAVDSDYQTQNLLQAVFSGEGFFVYTFRGWGPLFVQGLGGVIEKEIADGETFTIDNGYLVAWNCQYKIERVASGGIISGISSREGLACRFMGPGTVFYQTRKIQDVAAHLKKANR</sequence>
<protein>
    <recommendedName>
        <fullName evidence="1">Altered inheritance of mitochondria protein 24, mitochondrial</fullName>
    </recommendedName>
</protein>
<organism evidence="2 3">
    <name type="scientific">Aspergillus ruber (strain CBS 135680)</name>
    <dbReference type="NCBI Taxonomy" id="1388766"/>
    <lineage>
        <taxon>Eukaryota</taxon>
        <taxon>Fungi</taxon>
        <taxon>Dikarya</taxon>
        <taxon>Ascomycota</taxon>
        <taxon>Pezizomycotina</taxon>
        <taxon>Eurotiomycetes</taxon>
        <taxon>Eurotiomycetidae</taxon>
        <taxon>Eurotiales</taxon>
        <taxon>Aspergillaceae</taxon>
        <taxon>Aspergillus</taxon>
        <taxon>Aspergillus subgen. Aspergillus</taxon>
    </lineage>
</organism>
<keyword evidence="1" id="KW-0496">Mitochondrion</keyword>
<dbReference type="RefSeq" id="XP_040642965.1">
    <property type="nucleotide sequence ID" value="XM_040783611.1"/>
</dbReference>
<proteinExistence type="inferred from homology"/>
<dbReference type="HOGENOM" id="CLU_040551_1_0_1"/>
<dbReference type="OrthoDB" id="1705416at2759"/>
<evidence type="ECO:0000313" key="2">
    <source>
        <dbReference type="EMBL" id="EYE99277.1"/>
    </source>
</evidence>
<dbReference type="PANTHER" id="PTHR43657">
    <property type="entry name" value="TRYPTOPHAN RNA-BINDING ATTENUATOR PROTEIN-LIKE PROTEIN"/>
    <property type="match status" value="1"/>
</dbReference>
<accession>A0A017SQM2</accession>
<dbReference type="Proteomes" id="UP000019804">
    <property type="component" value="Unassembled WGS sequence"/>
</dbReference>
<evidence type="ECO:0000313" key="3">
    <source>
        <dbReference type="Proteomes" id="UP000019804"/>
    </source>
</evidence>
<dbReference type="GO" id="GO:0005739">
    <property type="term" value="C:mitochondrion"/>
    <property type="evidence" value="ECO:0007669"/>
    <property type="project" value="UniProtKB-SubCell"/>
</dbReference>
<dbReference type="STRING" id="1388766.A0A017SQM2"/>
<comment type="subcellular location">
    <subcellularLocation>
        <location evidence="1">Mitochondrion</location>
    </subcellularLocation>
</comment>
<dbReference type="Pfam" id="PF01987">
    <property type="entry name" value="AIM24"/>
    <property type="match status" value="1"/>
</dbReference>
<dbReference type="InterPro" id="IPR002838">
    <property type="entry name" value="AIM24"/>
</dbReference>
<dbReference type="EMBL" id="KK088412">
    <property type="protein sequence ID" value="EYE99277.1"/>
    <property type="molecule type" value="Genomic_DNA"/>
</dbReference>
<dbReference type="InterPro" id="IPR036983">
    <property type="entry name" value="AIM24_sf"/>
</dbReference>
<gene>
    <name evidence="2" type="ORF">EURHEDRAFT_446517</name>
</gene>
<dbReference type="AlphaFoldDB" id="A0A017SQM2"/>
<dbReference type="Gene3D" id="3.60.160.10">
    <property type="entry name" value="Mitochondrial biogenesis AIM24"/>
    <property type="match status" value="1"/>
</dbReference>
<dbReference type="GeneID" id="63698735"/>
<dbReference type="SUPFAM" id="SSF51219">
    <property type="entry name" value="TRAP-like"/>
    <property type="match status" value="1"/>
</dbReference>
<reference evidence="3" key="1">
    <citation type="journal article" date="2014" name="Nat. Commun.">
        <title>Genomic adaptations of the halophilic Dead Sea filamentous fungus Eurotium rubrum.</title>
        <authorList>
            <person name="Kis-Papo T."/>
            <person name="Weig A.R."/>
            <person name="Riley R."/>
            <person name="Persoh D."/>
            <person name="Salamov A."/>
            <person name="Sun H."/>
            <person name="Lipzen A."/>
            <person name="Wasser S.P."/>
            <person name="Rambold G."/>
            <person name="Grigoriev I.V."/>
            <person name="Nevo E."/>
        </authorList>
    </citation>
    <scope>NUCLEOTIDE SEQUENCE [LARGE SCALE GENOMIC DNA]</scope>
    <source>
        <strain evidence="3">CBS 135680</strain>
    </source>
</reference>
<evidence type="ECO:0000256" key="1">
    <source>
        <dbReference type="RuleBase" id="RU363045"/>
    </source>
</evidence>
<comment type="similarity">
    <text evidence="1">Belongs to the AIM24 family.</text>
</comment>
<dbReference type="InterPro" id="IPR016031">
    <property type="entry name" value="Trp_RNA-bd_attenuator-like_dom"/>
</dbReference>
<name>A0A017SQM2_ASPRC</name>
<keyword evidence="3" id="KW-1185">Reference proteome</keyword>
<dbReference type="PANTHER" id="PTHR43657:SF1">
    <property type="entry name" value="ALTERED INHERITANCE OF MITOCHONDRIA PROTEIN 24, MITOCHONDRIAL"/>
    <property type="match status" value="1"/>
</dbReference>